<protein>
    <submittedName>
        <fullName evidence="2">Uncharacterized protein</fullName>
    </submittedName>
</protein>
<dbReference type="AlphaFoldDB" id="A0AAP0F8P8"/>
<proteinExistence type="predicted"/>
<dbReference type="InterPro" id="IPR036466">
    <property type="entry name" value="Pollen_allergen_ole-e-6_sf"/>
</dbReference>
<name>A0AAP0F8P8_9MAGN</name>
<dbReference type="Gene3D" id="1.10.287.720">
    <property type="entry name" value="Pollen allergen ole e 6"/>
    <property type="match status" value="1"/>
</dbReference>
<evidence type="ECO:0000313" key="3">
    <source>
        <dbReference type="Proteomes" id="UP001420932"/>
    </source>
</evidence>
<sequence length="93" mass="10156">MTKEVAALLLFCIFVFATLHLKKVNAEEVISCYAQCKKDCLKEGGSKDFCALKCGDFCSENVKLATVCRGRLSFEIVKSGIKAHMNEGTSNNG</sequence>
<dbReference type="Proteomes" id="UP001420932">
    <property type="component" value="Unassembled WGS sequence"/>
</dbReference>
<keyword evidence="3" id="KW-1185">Reference proteome</keyword>
<dbReference type="EMBL" id="JBBNAF010000010">
    <property type="protein sequence ID" value="KAK9107256.1"/>
    <property type="molecule type" value="Genomic_DNA"/>
</dbReference>
<feature type="chain" id="PRO_5042973518" evidence="1">
    <location>
        <begin position="27"/>
        <end position="93"/>
    </location>
</feature>
<organism evidence="2 3">
    <name type="scientific">Stephania yunnanensis</name>
    <dbReference type="NCBI Taxonomy" id="152371"/>
    <lineage>
        <taxon>Eukaryota</taxon>
        <taxon>Viridiplantae</taxon>
        <taxon>Streptophyta</taxon>
        <taxon>Embryophyta</taxon>
        <taxon>Tracheophyta</taxon>
        <taxon>Spermatophyta</taxon>
        <taxon>Magnoliopsida</taxon>
        <taxon>Ranunculales</taxon>
        <taxon>Menispermaceae</taxon>
        <taxon>Menispermoideae</taxon>
        <taxon>Cissampelideae</taxon>
        <taxon>Stephania</taxon>
    </lineage>
</organism>
<comment type="caution">
    <text evidence="2">The sequence shown here is derived from an EMBL/GenBank/DDBJ whole genome shotgun (WGS) entry which is preliminary data.</text>
</comment>
<accession>A0AAP0F8P8</accession>
<feature type="signal peptide" evidence="1">
    <location>
        <begin position="1"/>
        <end position="26"/>
    </location>
</feature>
<keyword evidence="1" id="KW-0732">Signal</keyword>
<gene>
    <name evidence="2" type="ORF">Syun_023267</name>
</gene>
<dbReference type="SUPFAM" id="SSF111388">
    <property type="entry name" value="Pollen allergen ole e 6"/>
    <property type="match status" value="1"/>
</dbReference>
<reference evidence="2 3" key="1">
    <citation type="submission" date="2024-01" db="EMBL/GenBank/DDBJ databases">
        <title>Genome assemblies of Stephania.</title>
        <authorList>
            <person name="Yang L."/>
        </authorList>
    </citation>
    <scope>NUCLEOTIDE SEQUENCE [LARGE SCALE GENOMIC DNA]</scope>
    <source>
        <strain evidence="2">YNDBR</strain>
        <tissue evidence="2">Leaf</tissue>
    </source>
</reference>
<evidence type="ECO:0000256" key="1">
    <source>
        <dbReference type="SAM" id="SignalP"/>
    </source>
</evidence>
<evidence type="ECO:0000313" key="2">
    <source>
        <dbReference type="EMBL" id="KAK9107256.1"/>
    </source>
</evidence>